<dbReference type="Pfam" id="PF13450">
    <property type="entry name" value="NAD_binding_8"/>
    <property type="match status" value="1"/>
</dbReference>
<dbReference type="RefSeq" id="WP_091393755.1">
    <property type="nucleotide sequence ID" value="NZ_BKAI01000003.1"/>
</dbReference>
<evidence type="ECO:0000256" key="2">
    <source>
        <dbReference type="ARBA" id="ARBA00005833"/>
    </source>
</evidence>
<evidence type="ECO:0000256" key="5">
    <source>
        <dbReference type="ARBA" id="ARBA00023070"/>
    </source>
</evidence>
<organism evidence="8 9">
    <name type="scientific">Flavobacterium noncentrifugens</name>
    <dbReference type="NCBI Taxonomy" id="1128970"/>
    <lineage>
        <taxon>Bacteria</taxon>
        <taxon>Pseudomonadati</taxon>
        <taxon>Bacteroidota</taxon>
        <taxon>Flavobacteriia</taxon>
        <taxon>Flavobacteriales</taxon>
        <taxon>Flavobacteriaceae</taxon>
        <taxon>Flavobacterium</taxon>
    </lineage>
</organism>
<dbReference type="PRINTS" id="PR00420">
    <property type="entry name" value="RNGMNOXGNASE"/>
</dbReference>
<comment type="catalytic activity">
    <reaction evidence="6">
        <text>L-tryptophan + O2 = indole-3-acetamide + CO2 + H2O</text>
        <dbReference type="Rhea" id="RHEA:16165"/>
        <dbReference type="ChEBI" id="CHEBI:15377"/>
        <dbReference type="ChEBI" id="CHEBI:15379"/>
        <dbReference type="ChEBI" id="CHEBI:16031"/>
        <dbReference type="ChEBI" id="CHEBI:16526"/>
        <dbReference type="ChEBI" id="CHEBI:57912"/>
        <dbReference type="EC" id="1.13.12.3"/>
    </reaction>
</comment>
<dbReference type="Gene3D" id="3.50.50.60">
    <property type="entry name" value="FAD/NAD(P)-binding domain"/>
    <property type="match status" value="1"/>
</dbReference>
<protein>
    <recommendedName>
        <fullName evidence="4">Tryptophan 2-monooxygenase</fullName>
        <ecNumber evidence="3">1.13.12.3</ecNumber>
    </recommendedName>
</protein>
<dbReference type="SUPFAM" id="SSF54373">
    <property type="entry name" value="FAD-linked reductases, C-terminal domain"/>
    <property type="match status" value="1"/>
</dbReference>
<dbReference type="OrthoDB" id="56323at2"/>
<dbReference type="PANTHER" id="PTHR10742:SF410">
    <property type="entry name" value="LYSINE-SPECIFIC HISTONE DEMETHYLASE 2"/>
    <property type="match status" value="1"/>
</dbReference>
<gene>
    <name evidence="8" type="ORF">SAMN04487935_1676</name>
</gene>
<evidence type="ECO:0000256" key="4">
    <source>
        <dbReference type="ARBA" id="ARBA00017871"/>
    </source>
</evidence>
<evidence type="ECO:0000313" key="8">
    <source>
        <dbReference type="EMBL" id="SDJ73920.1"/>
    </source>
</evidence>
<dbReference type="AlphaFoldDB" id="A0A1G8W8Q7"/>
<dbReference type="InterPro" id="IPR036188">
    <property type="entry name" value="FAD/NAD-bd_sf"/>
</dbReference>
<accession>A0A1G8W8Q7</accession>
<evidence type="ECO:0000313" key="9">
    <source>
        <dbReference type="Proteomes" id="UP000199580"/>
    </source>
</evidence>
<keyword evidence="9" id="KW-1185">Reference proteome</keyword>
<dbReference type="Proteomes" id="UP000199580">
    <property type="component" value="Unassembled WGS sequence"/>
</dbReference>
<dbReference type="STRING" id="1128970.SAMN04487935_1676"/>
<evidence type="ECO:0000256" key="1">
    <source>
        <dbReference type="ARBA" id="ARBA00004814"/>
    </source>
</evidence>
<keyword evidence="5" id="KW-0073">Auxin biosynthesis</keyword>
<sequence>MKVIVVGAGAAGLMAAHDLVANGAEVLLLESLNRTGGRIHTQNLPGFTNHVEAGAEFIHGNLPLTLKLMKQSGLTYTPTSGKMYQSVNGKLQCGFGENKSWEDFYEAMSDLKNDRTVSELLDFQFKAKKYEKLRREVSDRAQGLDLADISRLSVFGIRGEWANEETQFRPDSGYSELLQWLYNQTVSPKFKLILNQKVERIDWANDEVTVFTNTESFHADAVLLTLPPVFYKDIAFLPQIQDTISLFETIGFGEVTKLALEFEWPFWENDYPDLGFLFAAEGFTFWTQYPKRSPLLIGWLGNDYAGNYDKFSDEELLKKALLNLEKAFHSKFPVKELYRTGTVFRHTKNSVSRGGYSWPTPQTRKSVKTLQKGIENTIWFAGEALYLEKGAATVEAALQSGKKAASEIIKSLKK</sequence>
<name>A0A1G8W8Q7_9FLAO</name>
<reference evidence="8 9" key="1">
    <citation type="submission" date="2016-10" db="EMBL/GenBank/DDBJ databases">
        <authorList>
            <person name="de Groot N.N."/>
        </authorList>
    </citation>
    <scope>NUCLEOTIDE SEQUENCE [LARGE SCALE GENOMIC DNA]</scope>
    <source>
        <strain evidence="8 9">CGMCC 1.10076</strain>
    </source>
</reference>
<evidence type="ECO:0000259" key="7">
    <source>
        <dbReference type="Pfam" id="PF01593"/>
    </source>
</evidence>
<proteinExistence type="inferred from homology"/>
<dbReference type="SUPFAM" id="SSF51905">
    <property type="entry name" value="FAD/NAD(P)-binding domain"/>
    <property type="match status" value="1"/>
</dbReference>
<dbReference type="EC" id="1.13.12.3" evidence="3"/>
<dbReference type="EMBL" id="FNEZ01000002">
    <property type="protein sequence ID" value="SDJ73920.1"/>
    <property type="molecule type" value="Genomic_DNA"/>
</dbReference>
<dbReference type="GO" id="GO:0009851">
    <property type="term" value="P:auxin biosynthetic process"/>
    <property type="evidence" value="ECO:0007669"/>
    <property type="project" value="UniProtKB-KW"/>
</dbReference>
<dbReference type="Pfam" id="PF01593">
    <property type="entry name" value="Amino_oxidase"/>
    <property type="match status" value="1"/>
</dbReference>
<dbReference type="InterPro" id="IPR050281">
    <property type="entry name" value="Flavin_monoamine_oxidase"/>
</dbReference>
<evidence type="ECO:0000256" key="6">
    <source>
        <dbReference type="ARBA" id="ARBA00047321"/>
    </source>
</evidence>
<dbReference type="InterPro" id="IPR002937">
    <property type="entry name" value="Amino_oxidase"/>
</dbReference>
<feature type="domain" description="Amine oxidase" evidence="7">
    <location>
        <begin position="86"/>
        <end position="409"/>
    </location>
</feature>
<dbReference type="GO" id="GO:0050361">
    <property type="term" value="F:tryptophan 2-monooxygenase activity"/>
    <property type="evidence" value="ECO:0007669"/>
    <property type="project" value="UniProtKB-EC"/>
</dbReference>
<evidence type="ECO:0000256" key="3">
    <source>
        <dbReference type="ARBA" id="ARBA00012535"/>
    </source>
</evidence>
<comment type="similarity">
    <text evidence="2">Belongs to the tryptophan 2-monooxygenase family.</text>
</comment>
<dbReference type="PANTHER" id="PTHR10742">
    <property type="entry name" value="FLAVIN MONOAMINE OXIDASE"/>
    <property type="match status" value="1"/>
</dbReference>
<comment type="pathway">
    <text evidence="1">Plant hormone metabolism; auxin biosynthesis.</text>
</comment>